<dbReference type="OrthoDB" id="4737775at2759"/>
<comment type="caution">
    <text evidence="2">The sequence shown here is derived from an EMBL/GenBank/DDBJ whole genome shotgun (WGS) entry which is preliminary data.</text>
</comment>
<dbReference type="SUPFAM" id="SSF57959">
    <property type="entry name" value="Leucine zipper domain"/>
    <property type="match status" value="1"/>
</dbReference>
<dbReference type="CDD" id="cd14686">
    <property type="entry name" value="bZIP"/>
    <property type="match status" value="1"/>
</dbReference>
<evidence type="ECO:0000313" key="3">
    <source>
        <dbReference type="Proteomes" id="UP000813444"/>
    </source>
</evidence>
<feature type="region of interest" description="Disordered" evidence="1">
    <location>
        <begin position="1"/>
        <end position="33"/>
    </location>
</feature>
<keyword evidence="3" id="KW-1185">Reference proteome</keyword>
<reference evidence="2" key="1">
    <citation type="journal article" date="2021" name="Nat. Commun.">
        <title>Genetic determinants of endophytism in the Arabidopsis root mycobiome.</title>
        <authorList>
            <person name="Mesny F."/>
            <person name="Miyauchi S."/>
            <person name="Thiergart T."/>
            <person name="Pickel B."/>
            <person name="Atanasova L."/>
            <person name="Karlsson M."/>
            <person name="Huettel B."/>
            <person name="Barry K.W."/>
            <person name="Haridas S."/>
            <person name="Chen C."/>
            <person name="Bauer D."/>
            <person name="Andreopoulos W."/>
            <person name="Pangilinan J."/>
            <person name="LaButti K."/>
            <person name="Riley R."/>
            <person name="Lipzen A."/>
            <person name="Clum A."/>
            <person name="Drula E."/>
            <person name="Henrissat B."/>
            <person name="Kohler A."/>
            <person name="Grigoriev I.V."/>
            <person name="Martin F.M."/>
            <person name="Hacquard S."/>
        </authorList>
    </citation>
    <scope>NUCLEOTIDE SEQUENCE</scope>
    <source>
        <strain evidence="2">MPI-CAGE-CH-0235</strain>
    </source>
</reference>
<dbReference type="AlphaFoldDB" id="A0A8K0SS20"/>
<accession>A0A8K0SS20</accession>
<protein>
    <recommendedName>
        <fullName evidence="4">BZIP domain-containing protein</fullName>
    </recommendedName>
</protein>
<name>A0A8K0SS20_9HYPO</name>
<organism evidence="2 3">
    <name type="scientific">Stachybotrys elegans</name>
    <dbReference type="NCBI Taxonomy" id="80388"/>
    <lineage>
        <taxon>Eukaryota</taxon>
        <taxon>Fungi</taxon>
        <taxon>Dikarya</taxon>
        <taxon>Ascomycota</taxon>
        <taxon>Pezizomycotina</taxon>
        <taxon>Sordariomycetes</taxon>
        <taxon>Hypocreomycetidae</taxon>
        <taxon>Hypocreales</taxon>
        <taxon>Stachybotryaceae</taxon>
        <taxon>Stachybotrys</taxon>
    </lineage>
</organism>
<sequence length="353" mass="39476">MDTQSPPDEGVTASRRERGKLAQREYRKRHANKFRTLQEENKRLKDAISHISKVVAGDGRTWPELEVALIRAWGAAGATMDEQDDEDLGHAFMQPNTESVSSASSGIMDAMPALSTSLPGQIPMLHSLTDAPVMAPTMAPNPHNPHWSDTFPLPPDMSLPLQLSQGLANPPRSISGFLEWICANYTMALWRETRAGGFTSRVEDLVMQNMVSNYSSLSDGDPITLAMVNRLGSYHDNYGPPRIQGIEALADRYDTLRLQAVDTLARRGWWKTPKDIEEQIQSMSQPEELDQIQACMDGRSNDPIMTLALARLYIGMCRNFVRFPEGPRWNTMYVTVATGLWRRVIRGEGPQHA</sequence>
<proteinExistence type="predicted"/>
<evidence type="ECO:0008006" key="4">
    <source>
        <dbReference type="Google" id="ProtNLM"/>
    </source>
</evidence>
<evidence type="ECO:0000313" key="2">
    <source>
        <dbReference type="EMBL" id="KAH7318141.1"/>
    </source>
</evidence>
<evidence type="ECO:0000256" key="1">
    <source>
        <dbReference type="SAM" id="MobiDB-lite"/>
    </source>
</evidence>
<dbReference type="Proteomes" id="UP000813444">
    <property type="component" value="Unassembled WGS sequence"/>
</dbReference>
<dbReference type="EMBL" id="JAGPNK010000007">
    <property type="protein sequence ID" value="KAH7318141.1"/>
    <property type="molecule type" value="Genomic_DNA"/>
</dbReference>
<feature type="compositionally biased region" description="Basic and acidic residues" evidence="1">
    <location>
        <begin position="14"/>
        <end position="25"/>
    </location>
</feature>
<gene>
    <name evidence="2" type="ORF">B0I35DRAFT_235823</name>
</gene>
<dbReference type="GO" id="GO:0003700">
    <property type="term" value="F:DNA-binding transcription factor activity"/>
    <property type="evidence" value="ECO:0007669"/>
    <property type="project" value="InterPro"/>
</dbReference>
<dbReference type="InterPro" id="IPR046347">
    <property type="entry name" value="bZIP_sf"/>
</dbReference>